<evidence type="ECO:0000313" key="2">
    <source>
        <dbReference type="Proteomes" id="UP001346869"/>
    </source>
</evidence>
<dbReference type="Proteomes" id="UP001346869">
    <property type="component" value="Unassembled WGS sequence"/>
</dbReference>
<comment type="caution">
    <text evidence="1">The sequence shown here is derived from an EMBL/GenBank/DDBJ whole genome shotgun (WGS) entry which is preliminary data.</text>
</comment>
<proteinExistence type="predicted"/>
<evidence type="ECO:0000313" key="1">
    <source>
        <dbReference type="EMBL" id="KAK5860259.1"/>
    </source>
</evidence>
<sequence>MWSAFPLVYRCPVNPNQGWMAARPSCQAVYFKSPDWLYCSPQRDRFGKDYVQKGGVLGMWQIETRAPGDLTVFVFDQPSVPIASNSHHLCAL</sequence>
<name>A0AAN7XGL4_ELEMC</name>
<dbReference type="AlphaFoldDB" id="A0AAN7XGL4"/>
<reference evidence="1 2" key="2">
    <citation type="journal article" date="2023" name="Mol. Biol. Evol.">
        <title>Genomics of Secondarily Temperate Adaptation in the Only Non-Antarctic Icefish.</title>
        <authorList>
            <person name="Rivera-Colon A.G."/>
            <person name="Rayamajhi N."/>
            <person name="Minhas B.F."/>
            <person name="Madrigal G."/>
            <person name="Bilyk K.T."/>
            <person name="Yoon V."/>
            <person name="Hune M."/>
            <person name="Gregory S."/>
            <person name="Cheng C.H.C."/>
            <person name="Catchen J.M."/>
        </authorList>
    </citation>
    <scope>NUCLEOTIDE SEQUENCE [LARGE SCALE GENOMIC DNA]</scope>
    <source>
        <strain evidence="1">JMC-PN-2008</strain>
    </source>
</reference>
<organism evidence="1 2">
    <name type="scientific">Eleginops maclovinus</name>
    <name type="common">Patagonian blennie</name>
    <name type="synonym">Eleginus maclovinus</name>
    <dbReference type="NCBI Taxonomy" id="56733"/>
    <lineage>
        <taxon>Eukaryota</taxon>
        <taxon>Metazoa</taxon>
        <taxon>Chordata</taxon>
        <taxon>Craniata</taxon>
        <taxon>Vertebrata</taxon>
        <taxon>Euteleostomi</taxon>
        <taxon>Actinopterygii</taxon>
        <taxon>Neopterygii</taxon>
        <taxon>Teleostei</taxon>
        <taxon>Neoteleostei</taxon>
        <taxon>Acanthomorphata</taxon>
        <taxon>Eupercaria</taxon>
        <taxon>Perciformes</taxon>
        <taxon>Notothenioidei</taxon>
        <taxon>Eleginopidae</taxon>
        <taxon>Eleginops</taxon>
    </lineage>
</organism>
<reference evidence="1 2" key="1">
    <citation type="journal article" date="2023" name="Genes (Basel)">
        <title>Chromosome-Level Genome Assembly and Circadian Gene Repertoire of the Patagonia Blennie Eleginops maclovinus-The Closest Ancestral Proxy of Antarctic Cryonotothenioids.</title>
        <authorList>
            <person name="Cheng C.C."/>
            <person name="Rivera-Colon A.G."/>
            <person name="Minhas B.F."/>
            <person name="Wilson L."/>
            <person name="Rayamajhi N."/>
            <person name="Vargas-Chacoff L."/>
            <person name="Catchen J.M."/>
        </authorList>
    </citation>
    <scope>NUCLEOTIDE SEQUENCE [LARGE SCALE GENOMIC DNA]</scope>
    <source>
        <strain evidence="1">JMC-PN-2008</strain>
    </source>
</reference>
<protein>
    <submittedName>
        <fullName evidence="1">Uncharacterized protein</fullName>
    </submittedName>
</protein>
<gene>
    <name evidence="1" type="ORF">PBY51_021750</name>
</gene>
<accession>A0AAN7XGL4</accession>
<keyword evidence="2" id="KW-1185">Reference proteome</keyword>
<dbReference type="EMBL" id="JAUZQC010000014">
    <property type="protein sequence ID" value="KAK5860259.1"/>
    <property type="molecule type" value="Genomic_DNA"/>
</dbReference>